<dbReference type="PROSITE" id="PS51186">
    <property type="entry name" value="GNAT"/>
    <property type="match status" value="1"/>
</dbReference>
<dbReference type="Pfam" id="PF13302">
    <property type="entry name" value="Acetyltransf_3"/>
    <property type="match status" value="1"/>
</dbReference>
<name>A0A6J4QJT7_9ACTN</name>
<dbReference type="InterPro" id="IPR016181">
    <property type="entry name" value="Acyl_CoA_acyltransferase"/>
</dbReference>
<dbReference type="Gene3D" id="3.40.630.30">
    <property type="match status" value="1"/>
</dbReference>
<evidence type="ECO:0000259" key="1">
    <source>
        <dbReference type="PROSITE" id="PS51186"/>
    </source>
</evidence>
<dbReference type="InterPro" id="IPR051908">
    <property type="entry name" value="Ribosomal_N-acetyltransferase"/>
</dbReference>
<dbReference type="PANTHER" id="PTHR43441:SF3">
    <property type="entry name" value="ACETYLTRANSFERASE"/>
    <property type="match status" value="1"/>
</dbReference>
<dbReference type="GO" id="GO:0005737">
    <property type="term" value="C:cytoplasm"/>
    <property type="evidence" value="ECO:0007669"/>
    <property type="project" value="TreeGrafter"/>
</dbReference>
<evidence type="ECO:0000313" key="2">
    <source>
        <dbReference type="EMBL" id="CAA9446470.1"/>
    </source>
</evidence>
<reference evidence="2" key="1">
    <citation type="submission" date="2020-02" db="EMBL/GenBank/DDBJ databases">
        <authorList>
            <person name="Meier V. D."/>
        </authorList>
    </citation>
    <scope>NUCLEOTIDE SEQUENCE</scope>
    <source>
        <strain evidence="2">AVDCRST_MAG58</strain>
    </source>
</reference>
<dbReference type="SUPFAM" id="SSF55729">
    <property type="entry name" value="Acyl-CoA N-acyltransferases (Nat)"/>
    <property type="match status" value="1"/>
</dbReference>
<dbReference type="GO" id="GO:0008999">
    <property type="term" value="F:protein-N-terminal-alanine acetyltransferase activity"/>
    <property type="evidence" value="ECO:0007669"/>
    <property type="project" value="TreeGrafter"/>
</dbReference>
<sequence>MKPPILMDFPESFETERLLIRSPLPGDGREMHEAVRESVEELTPWMAWPKEHRTVEDSEASARRARVAFLQRSELRLHLYLKGTETLVGSSGLQGIDWEVPKFEIGYWCRTKLTGRGYITEAVLGITEFAFDALGARRVEIRCDSRNLPSARVAERAGFLLEGELHNNEVGTDRRLANTLIYAMTPEHRSKPTS</sequence>
<proteinExistence type="predicted"/>
<dbReference type="InterPro" id="IPR000182">
    <property type="entry name" value="GNAT_dom"/>
</dbReference>
<dbReference type="EMBL" id="CADCVF010000011">
    <property type="protein sequence ID" value="CAA9446470.1"/>
    <property type="molecule type" value="Genomic_DNA"/>
</dbReference>
<gene>
    <name evidence="2" type="ORF">AVDCRST_MAG58-470</name>
</gene>
<feature type="domain" description="N-acetyltransferase" evidence="1">
    <location>
        <begin position="18"/>
        <end position="187"/>
    </location>
</feature>
<dbReference type="PANTHER" id="PTHR43441">
    <property type="entry name" value="RIBOSOMAL-PROTEIN-SERINE ACETYLTRANSFERASE"/>
    <property type="match status" value="1"/>
</dbReference>
<keyword evidence="2" id="KW-0808">Transferase</keyword>
<accession>A0A6J4QJT7</accession>
<dbReference type="AlphaFoldDB" id="A0A6J4QJT7"/>
<protein>
    <submittedName>
        <fullName evidence="2">Acetyltransferase, GNAT family</fullName>
    </submittedName>
</protein>
<organism evidence="2">
    <name type="scientific">uncultured Rubrobacteraceae bacterium</name>
    <dbReference type="NCBI Taxonomy" id="349277"/>
    <lineage>
        <taxon>Bacteria</taxon>
        <taxon>Bacillati</taxon>
        <taxon>Actinomycetota</taxon>
        <taxon>Rubrobacteria</taxon>
        <taxon>Rubrobacterales</taxon>
        <taxon>Rubrobacteraceae</taxon>
        <taxon>environmental samples</taxon>
    </lineage>
</organism>
<dbReference type="GO" id="GO:1990189">
    <property type="term" value="F:protein N-terminal-serine acetyltransferase activity"/>
    <property type="evidence" value="ECO:0007669"/>
    <property type="project" value="TreeGrafter"/>
</dbReference>